<evidence type="ECO:0000256" key="1">
    <source>
        <dbReference type="SAM" id="MobiDB-lite"/>
    </source>
</evidence>
<sequence>MTIETRLRVGAPANHANLVAPAPLILQTVTEKGTKTFELTVRDMQRALKAEPGCFDRLIDVIWDAIRDCFCGTRRAEANAYLGAAMRAKDDATMAENYFALRAMATPATRDAVFGERYDATTHEYILSINTSLCVELRVSAAALPFEEAKRLGLTDNVAPTHDAPPHDAPPHDALPHDAPPHHALTRWATTTCHFTDRGIKLREVVAWVDKAALVVEEPYTVDVGVDELGALRFGDWRSNLEFESPAAGQCIYEVDLGVGGSVRSENVGATRIDSRANEQILLGFVGALRAGEITFHQASAVAFLMQADTAAQAWMDLAAARDPGFDRTVSNWACRHHFSIMRNGPDIVVAITSESKLSDEQLRLSATGARPGPHRAVTFRQQWLVVPTGSMRCLLATAEPKPAERAAHGPAAPDVAAPEAGGDVPALPRDVDSSGSAPGDESRFSSASDVEGGFPAAPEWGDGVPALPDIDVSSSFAPGDESGFFSAADVKARGELSQRSPDPHIAAFDRWYGALTPSARKLLANCTNLRGFLPRVLAVEPDDTPLWTERVVGYLTGKVRGLPAGLAEPAPEIPVEVQGELSGLLDHAPYEQTIALLHRLNLELWVDSLDPQYQHGFAQEHPDEPVPPPEVRVVSNRRAGPAPAQVFLTPEALTEIYGPSGSHVLARQTAG</sequence>
<proteinExistence type="predicted"/>
<protein>
    <submittedName>
        <fullName evidence="2">Uncharacterized protein</fullName>
    </submittedName>
</protein>
<dbReference type="PATRIC" id="fig|573737.6.peg.5901"/>
<reference evidence="2" key="1">
    <citation type="submission" date="2016-06" db="EMBL/GenBank/DDBJ databases">
        <title>Pandoraea oxalativorans DSM 23570 Genome Sequencing.</title>
        <authorList>
            <person name="Ee R."/>
            <person name="Lim Y.-L."/>
            <person name="Yong D."/>
            <person name="Yin W.-F."/>
            <person name="Chan K.-G."/>
        </authorList>
    </citation>
    <scope>NUCLEOTIDE SEQUENCE</scope>
    <source>
        <strain evidence="2">DSM 23570</strain>
        <plasmid evidence="2">pPO70-1</plasmid>
    </source>
</reference>
<evidence type="ECO:0000313" key="3">
    <source>
        <dbReference type="Proteomes" id="UP000035050"/>
    </source>
</evidence>
<dbReference type="KEGG" id="pox:MB84_29470"/>
<keyword evidence="2" id="KW-0614">Plasmid</keyword>
<feature type="region of interest" description="Disordered" evidence="1">
    <location>
        <begin position="403"/>
        <end position="466"/>
    </location>
</feature>
<feature type="compositionally biased region" description="Basic and acidic residues" evidence="1">
    <location>
        <begin position="164"/>
        <end position="178"/>
    </location>
</feature>
<dbReference type="OrthoDB" id="9799024at2"/>
<organism evidence="2 3">
    <name type="scientific">Pandoraea oxalativorans</name>
    <dbReference type="NCBI Taxonomy" id="573737"/>
    <lineage>
        <taxon>Bacteria</taxon>
        <taxon>Pseudomonadati</taxon>
        <taxon>Pseudomonadota</taxon>
        <taxon>Betaproteobacteria</taxon>
        <taxon>Burkholderiales</taxon>
        <taxon>Burkholderiaceae</taxon>
        <taxon>Pandoraea</taxon>
    </lineage>
</organism>
<accession>A0A0G3IIG2</accession>
<geneLocation type="plasmid" evidence="2 3">
    <name>pPO70-1</name>
</geneLocation>
<dbReference type="EMBL" id="CP011518">
    <property type="protein sequence ID" value="AKK24895.1"/>
    <property type="molecule type" value="Genomic_DNA"/>
</dbReference>
<name>A0A0G3IIG2_9BURK</name>
<dbReference type="Proteomes" id="UP000035050">
    <property type="component" value="Plasmid pPO70-1"/>
</dbReference>
<dbReference type="Gene3D" id="3.30.2440.10">
    <property type="entry name" value="Secreted effector protein SifA"/>
    <property type="match status" value="1"/>
</dbReference>
<evidence type="ECO:0000313" key="2">
    <source>
        <dbReference type="EMBL" id="AKK24895.1"/>
    </source>
</evidence>
<feature type="region of interest" description="Disordered" evidence="1">
    <location>
        <begin position="156"/>
        <end position="178"/>
    </location>
</feature>
<dbReference type="AlphaFoldDB" id="A0A0G3IIG2"/>
<gene>
    <name evidence="2" type="ORF">MB84_29470</name>
</gene>
<dbReference type="RefSeq" id="WP_052654583.1">
    <property type="nucleotide sequence ID" value="NZ_CP011518.2"/>
</dbReference>
<keyword evidence="3" id="KW-1185">Reference proteome</keyword>
<feature type="compositionally biased region" description="Low complexity" evidence="1">
    <location>
        <begin position="409"/>
        <end position="419"/>
    </location>
</feature>